<dbReference type="InterPro" id="IPR008949">
    <property type="entry name" value="Isoprenoid_synthase_dom_sf"/>
</dbReference>
<comment type="cofactor">
    <cofactor evidence="1">
        <name>Mg(2+)</name>
        <dbReference type="ChEBI" id="CHEBI:18420"/>
    </cofactor>
</comment>
<keyword evidence="4" id="KW-0479">Metal-binding</keyword>
<evidence type="ECO:0000256" key="2">
    <source>
        <dbReference type="ARBA" id="ARBA00006706"/>
    </source>
</evidence>
<proteinExistence type="inferred from homology"/>
<dbReference type="InterPro" id="IPR033749">
    <property type="entry name" value="Polyprenyl_synt_CS"/>
</dbReference>
<dbReference type="EMBL" id="CAKLPY010000002">
    <property type="protein sequence ID" value="CAH0996583.1"/>
    <property type="molecule type" value="Genomic_DNA"/>
</dbReference>
<sequence length="324" mass="36787">MSLEVFLNAIQTEIANTKYGESPVELYEPIEYLMSLGGKKMRPLLAVMATNIFSDNWQKAVKPALGVEVFHNFTLMHDDIMDAAPLRRGKPTVHEKWNENIAILSGDVMLVCAYELMTAVDDKIFKHVIRRFNRTAAEVCEGQQWDMNFATRNDVTEDEYINMIRLKTSVLLGFSLELGGLIAEAGDEATQLLYDFGTNIGIGFQLKDDILDVYGDPEKFGKQVGGDIIENKKTWLLLKALELSAGKKEEAELQFWINAKEFDKEEKVKAVRAIYDSLNIKHLAENKMNTYFNQGLEDLVKLNAPSDKKQPLIELTKQLIERES</sequence>
<dbReference type="EC" id="2.5.1.10" evidence="7"/>
<accession>A0ABM9AS69</accession>
<dbReference type="InterPro" id="IPR000092">
    <property type="entry name" value="Polyprenyl_synt"/>
</dbReference>
<dbReference type="CDD" id="cd00685">
    <property type="entry name" value="Trans_IPPS_HT"/>
    <property type="match status" value="1"/>
</dbReference>
<dbReference type="Pfam" id="PF00348">
    <property type="entry name" value="polyprenyl_synt"/>
    <property type="match status" value="1"/>
</dbReference>
<evidence type="ECO:0000256" key="6">
    <source>
        <dbReference type="RuleBase" id="RU004466"/>
    </source>
</evidence>
<dbReference type="PANTHER" id="PTHR12001:SF85">
    <property type="entry name" value="SHORT CHAIN ISOPRENYL DIPHOSPHATE SYNTHASE"/>
    <property type="match status" value="1"/>
</dbReference>
<evidence type="ECO:0000256" key="5">
    <source>
        <dbReference type="ARBA" id="ARBA00022842"/>
    </source>
</evidence>
<keyword evidence="5" id="KW-0460">Magnesium</keyword>
<dbReference type="RefSeq" id="WP_238807136.1">
    <property type="nucleotide sequence ID" value="NZ_CAKLPY010000002.1"/>
</dbReference>
<dbReference type="SUPFAM" id="SSF48576">
    <property type="entry name" value="Terpenoid synthases"/>
    <property type="match status" value="1"/>
</dbReference>
<organism evidence="7 8">
    <name type="scientific">Emticicia aquatica</name>
    <dbReference type="NCBI Taxonomy" id="1681835"/>
    <lineage>
        <taxon>Bacteria</taxon>
        <taxon>Pseudomonadati</taxon>
        <taxon>Bacteroidota</taxon>
        <taxon>Cytophagia</taxon>
        <taxon>Cytophagales</taxon>
        <taxon>Leadbetterellaceae</taxon>
        <taxon>Emticicia</taxon>
    </lineage>
</organism>
<gene>
    <name evidence="7" type="ORF">EMA8858_02715</name>
</gene>
<dbReference type="PANTHER" id="PTHR12001">
    <property type="entry name" value="GERANYLGERANYL PYROPHOSPHATE SYNTHASE"/>
    <property type="match status" value="1"/>
</dbReference>
<evidence type="ECO:0000313" key="7">
    <source>
        <dbReference type="EMBL" id="CAH0996583.1"/>
    </source>
</evidence>
<keyword evidence="3 6" id="KW-0808">Transferase</keyword>
<evidence type="ECO:0000313" key="8">
    <source>
        <dbReference type="Proteomes" id="UP000837932"/>
    </source>
</evidence>
<name>A0ABM9AS69_9BACT</name>
<dbReference type="PROSITE" id="PS00444">
    <property type="entry name" value="POLYPRENYL_SYNTHASE_2"/>
    <property type="match status" value="1"/>
</dbReference>
<comment type="similarity">
    <text evidence="2 6">Belongs to the FPP/GGPP synthase family.</text>
</comment>
<keyword evidence="8" id="KW-1185">Reference proteome</keyword>
<protein>
    <submittedName>
        <fullName evidence="7">(2E,6E)-farnesyl diphosphate synthase</fullName>
        <ecNumber evidence="7">2.5.1.10</ecNumber>
    </submittedName>
</protein>
<dbReference type="SFLD" id="SFLDG01017">
    <property type="entry name" value="Polyprenyl_Transferase_Like"/>
    <property type="match status" value="1"/>
</dbReference>
<dbReference type="GO" id="GO:0004337">
    <property type="term" value="F:(2E,6E)-farnesyl diphosphate synthase activity"/>
    <property type="evidence" value="ECO:0007669"/>
    <property type="project" value="UniProtKB-EC"/>
</dbReference>
<evidence type="ECO:0000256" key="3">
    <source>
        <dbReference type="ARBA" id="ARBA00022679"/>
    </source>
</evidence>
<reference evidence="7" key="1">
    <citation type="submission" date="2021-12" db="EMBL/GenBank/DDBJ databases">
        <authorList>
            <person name="Rodrigo-Torres L."/>
            <person name="Arahal R. D."/>
            <person name="Lucena T."/>
        </authorList>
    </citation>
    <scope>NUCLEOTIDE SEQUENCE</scope>
    <source>
        <strain evidence="7">CECT 8858</strain>
    </source>
</reference>
<dbReference type="SFLD" id="SFLDS00005">
    <property type="entry name" value="Isoprenoid_Synthase_Type_I"/>
    <property type="match status" value="1"/>
</dbReference>
<evidence type="ECO:0000256" key="1">
    <source>
        <dbReference type="ARBA" id="ARBA00001946"/>
    </source>
</evidence>
<comment type="caution">
    <text evidence="7">The sequence shown here is derived from an EMBL/GenBank/DDBJ whole genome shotgun (WGS) entry which is preliminary data.</text>
</comment>
<dbReference type="Gene3D" id="1.10.600.10">
    <property type="entry name" value="Farnesyl Diphosphate Synthase"/>
    <property type="match status" value="1"/>
</dbReference>
<dbReference type="PROSITE" id="PS00723">
    <property type="entry name" value="POLYPRENYL_SYNTHASE_1"/>
    <property type="match status" value="1"/>
</dbReference>
<dbReference type="Proteomes" id="UP000837932">
    <property type="component" value="Unassembled WGS sequence"/>
</dbReference>
<evidence type="ECO:0000256" key="4">
    <source>
        <dbReference type="ARBA" id="ARBA00022723"/>
    </source>
</evidence>